<evidence type="ECO:0000313" key="9">
    <source>
        <dbReference type="EMBL" id="GIY95460.1"/>
    </source>
</evidence>
<dbReference type="SMART" id="SM01036">
    <property type="entry name" value="BP28CT"/>
    <property type="match status" value="1"/>
</dbReference>
<evidence type="ECO:0000256" key="2">
    <source>
        <dbReference type="ARBA" id="ARBA00010559"/>
    </source>
</evidence>
<dbReference type="GO" id="GO:0034455">
    <property type="term" value="C:t-UTP complex"/>
    <property type="evidence" value="ECO:0007669"/>
    <property type="project" value="TreeGrafter"/>
</dbReference>
<dbReference type="Pfam" id="PF23243">
    <property type="entry name" value="HEAT_HEATR1"/>
    <property type="match status" value="1"/>
</dbReference>
<protein>
    <recommendedName>
        <fullName evidence="7">HEAT repeat-containing protein 1</fullName>
    </recommendedName>
</protein>
<dbReference type="Pfam" id="PF08146">
    <property type="entry name" value="BP28CT"/>
    <property type="match status" value="1"/>
</dbReference>
<dbReference type="Gene3D" id="1.25.10.10">
    <property type="entry name" value="Leucine-rich Repeat Variant"/>
    <property type="match status" value="2"/>
</dbReference>
<dbReference type="PANTHER" id="PTHR13457">
    <property type="entry name" value="BAP28"/>
    <property type="match status" value="1"/>
</dbReference>
<evidence type="ECO:0000256" key="6">
    <source>
        <dbReference type="ARBA" id="ARBA00023274"/>
    </source>
</evidence>
<evidence type="ECO:0000256" key="4">
    <source>
        <dbReference type="ARBA" id="ARBA00022552"/>
    </source>
</evidence>
<keyword evidence="5 7" id="KW-0539">Nucleus</keyword>
<dbReference type="PANTHER" id="PTHR13457:SF1">
    <property type="entry name" value="HEAT REPEAT-CONTAINING PROTEIN 1"/>
    <property type="match status" value="1"/>
</dbReference>
<dbReference type="InterPro" id="IPR011989">
    <property type="entry name" value="ARM-like"/>
</dbReference>
<evidence type="ECO:0000313" key="10">
    <source>
        <dbReference type="Proteomes" id="UP001054945"/>
    </source>
</evidence>
<name>A0AAV4XNE6_CAEEX</name>
<keyword evidence="4 7" id="KW-0698">rRNA processing</keyword>
<keyword evidence="3 7" id="KW-0690">Ribosome biogenesis</keyword>
<dbReference type="GO" id="GO:0030686">
    <property type="term" value="C:90S preribosome"/>
    <property type="evidence" value="ECO:0007669"/>
    <property type="project" value="TreeGrafter"/>
</dbReference>
<dbReference type="InterPro" id="IPR056473">
    <property type="entry name" value="HEAT_Utp10/HEAT1"/>
</dbReference>
<dbReference type="Proteomes" id="UP001054945">
    <property type="component" value="Unassembled WGS sequence"/>
</dbReference>
<dbReference type="GO" id="GO:0045943">
    <property type="term" value="P:positive regulation of transcription by RNA polymerase I"/>
    <property type="evidence" value="ECO:0007669"/>
    <property type="project" value="TreeGrafter"/>
</dbReference>
<dbReference type="InterPro" id="IPR016024">
    <property type="entry name" value="ARM-type_fold"/>
</dbReference>
<evidence type="ECO:0000256" key="3">
    <source>
        <dbReference type="ARBA" id="ARBA00022517"/>
    </source>
</evidence>
<comment type="function">
    <text evidence="7">Involved in nucleolar processing of pre-18S ribosomal RNA.</text>
</comment>
<evidence type="ECO:0000256" key="5">
    <source>
        <dbReference type="ARBA" id="ARBA00023242"/>
    </source>
</evidence>
<sequence>MSGETALARQLKKLAVPQASLPVQDKCRKSFMFDSRDAAALDKDTFFVVGKSGLSKLVQGNPIFAKFESNLFHDIYKDLERSMETANINKKLDEMITDFLRLLSPYFVTTPAHEALEWLVYRFQIHLYNVDELVASALPHYSTPSFVQVVQLLNLDDPNSRWAWLLPIKKSGVSLQYSAIVNHFNADGGFKKFVCNLAPNILKAFNTCQLVATPIVTFSMLTIYTALNFSVESNPNMKVMDETAKVILKSLETNYPEYFDKAVNSYFKKKTKDGKTSLVLGINHANVHIRKSSAKYLLEQAASALIPVIDKFLVIVKNIEVSAGESCEKENTVRNILQLLLEKFTPESAKCLIENSIETKTFFECLQLVKDNNLEKYDGIQFVLYKQLTKDFFTAIPSVTTQKELLEFLLNVYLSSTSENKSKLEKRKELIPELFNLLNQTMSFDSYASVEYVKQLILSTIHNCCQHLENNELDERQFQVELIVQCIRCSSNPSTHHQSLLLLNLAAKMFPNYVMNNVMSIFTFMGSSLVRQDDSYSFQVISQTIETIVPSLLAASSYQKDNEAMLIVALVIRVFVDSLSDIPQHRQLPLFSKLISTLGSSEYLWIPLAQICDQYATVFHNISDNVSKVSPILEFAVNLHKQFSPSVQIDTCINLMKFLSDLPDNKKTALDASSKKNLTEPFNVATHSDEQLQMYKCNILSYINIWLSSPAFISQVAELDTKALHNLEKKYELLLESTLHYLQHLRNSKSVDTDEKNTRFNLFPLLFELVGNVNSLLPCSLFIRVVHHLLCNPEVVIQTKAIELLSSKLEQQQELFQDEDHASLKQLLRPLLKVLRKCDSESSEEYSLLNRQTALYALHLLTKVIGSKYPTKFLKVLKVTIEILKHNDNEALTINALLCLAQLCSSLNVEVLPWLNTFMPIIVGFLADYKTLVLNDSLILGIVTTLFSLIKNLDKFLSSYMPSIITGICVLSAQYLEVNKSILFEKLSAFQNLLSSGVDLRILLKSIEESYPQIIAIDHKAVIPLMNILKEKINTCSYTDISACASYIEQYFLVLLDFRNSIDLQDPASPVELSIISALETFVMKLPVTLFSSFFLKIYQWATATETKIKLRLFTFYGLTRQLSKSLKNLFVVIAKTFLKHSALELDSNNLNKSKDIDFIYNHSMLSHHLINILDTLNTCFLYDNRQLIDKDNFEFLMEPLVDQLENLSDDASYQQRVTNYLSSCIARFMAGISDNTLWKKLNKLILLKTRHDSPIVRFAALQVIREVVKVMGDDYLVLLPESIPFLAEILEDESAEVEQECKSVVKEMEKILGEPISTYFR</sequence>
<comment type="similarity">
    <text evidence="2 7">Belongs to the HEATR1/UTP10 family.</text>
</comment>
<comment type="caution">
    <text evidence="9">The sequence shown here is derived from an EMBL/GenBank/DDBJ whole genome shotgun (WGS) entry which is preliminary data.</text>
</comment>
<dbReference type="GO" id="GO:0030515">
    <property type="term" value="F:snoRNA binding"/>
    <property type="evidence" value="ECO:0007669"/>
    <property type="project" value="TreeGrafter"/>
</dbReference>
<dbReference type="SUPFAM" id="SSF48371">
    <property type="entry name" value="ARM repeat"/>
    <property type="match status" value="1"/>
</dbReference>
<feature type="domain" description="BP28 C-terminal" evidence="8">
    <location>
        <begin position="1038"/>
        <end position="1188"/>
    </location>
</feature>
<dbReference type="InterPro" id="IPR040191">
    <property type="entry name" value="UTP10"/>
</dbReference>
<evidence type="ECO:0000256" key="1">
    <source>
        <dbReference type="ARBA" id="ARBA00004604"/>
    </source>
</evidence>
<accession>A0AAV4XNE6</accession>
<keyword evidence="10" id="KW-1185">Reference proteome</keyword>
<comment type="subcellular location">
    <subcellularLocation>
        <location evidence="1 7">Nucleus</location>
        <location evidence="1 7">Nucleolus</location>
    </subcellularLocation>
</comment>
<organism evidence="9 10">
    <name type="scientific">Caerostris extrusa</name>
    <name type="common">Bark spider</name>
    <name type="synonym">Caerostris bankana</name>
    <dbReference type="NCBI Taxonomy" id="172846"/>
    <lineage>
        <taxon>Eukaryota</taxon>
        <taxon>Metazoa</taxon>
        <taxon>Ecdysozoa</taxon>
        <taxon>Arthropoda</taxon>
        <taxon>Chelicerata</taxon>
        <taxon>Arachnida</taxon>
        <taxon>Araneae</taxon>
        <taxon>Araneomorphae</taxon>
        <taxon>Entelegynae</taxon>
        <taxon>Araneoidea</taxon>
        <taxon>Araneidae</taxon>
        <taxon>Caerostris</taxon>
    </lineage>
</organism>
<keyword evidence="6 7" id="KW-0687">Ribonucleoprotein</keyword>
<dbReference type="GO" id="GO:0000462">
    <property type="term" value="P:maturation of SSU-rRNA from tricistronic rRNA transcript (SSU-rRNA, 5.8S rRNA, LSU-rRNA)"/>
    <property type="evidence" value="ECO:0007669"/>
    <property type="project" value="TreeGrafter"/>
</dbReference>
<proteinExistence type="inferred from homology"/>
<evidence type="ECO:0000256" key="7">
    <source>
        <dbReference type="RuleBase" id="RU367065"/>
    </source>
</evidence>
<dbReference type="EMBL" id="BPLR01000526">
    <property type="protein sequence ID" value="GIY95460.1"/>
    <property type="molecule type" value="Genomic_DNA"/>
</dbReference>
<evidence type="ECO:0000259" key="8">
    <source>
        <dbReference type="SMART" id="SM01036"/>
    </source>
</evidence>
<dbReference type="InterPro" id="IPR012954">
    <property type="entry name" value="BP28_C_dom"/>
</dbReference>
<gene>
    <name evidence="9" type="primary">HEATR1</name>
    <name evidence="9" type="ORF">CEXT_723262</name>
</gene>
<dbReference type="GO" id="GO:0032040">
    <property type="term" value="C:small-subunit processome"/>
    <property type="evidence" value="ECO:0007669"/>
    <property type="project" value="TreeGrafter"/>
</dbReference>
<reference evidence="9 10" key="1">
    <citation type="submission" date="2021-06" db="EMBL/GenBank/DDBJ databases">
        <title>Caerostris extrusa draft genome.</title>
        <authorList>
            <person name="Kono N."/>
            <person name="Arakawa K."/>
        </authorList>
    </citation>
    <scope>NUCLEOTIDE SEQUENCE [LARGE SCALE GENOMIC DNA]</scope>
</reference>